<dbReference type="InterPro" id="IPR036322">
    <property type="entry name" value="WD40_repeat_dom_sf"/>
</dbReference>
<evidence type="ECO:0000313" key="6">
    <source>
        <dbReference type="Proteomes" id="UP000736335"/>
    </source>
</evidence>
<keyword evidence="2" id="KW-0677">Repeat</keyword>
<evidence type="ECO:0000256" key="1">
    <source>
        <dbReference type="ARBA" id="ARBA00022574"/>
    </source>
</evidence>
<protein>
    <submittedName>
        <fullName evidence="5">WD40-repeat-containing domain protein</fullName>
    </submittedName>
</protein>
<comment type="caution">
    <text evidence="5">The sequence shown here is derived from an EMBL/GenBank/DDBJ whole genome shotgun (WGS) entry which is preliminary data.</text>
</comment>
<dbReference type="PROSITE" id="PS50294">
    <property type="entry name" value="WD_REPEATS_REGION"/>
    <property type="match status" value="1"/>
</dbReference>
<dbReference type="EMBL" id="WIUZ02000013">
    <property type="protein sequence ID" value="KAF9781586.1"/>
    <property type="molecule type" value="Genomic_DNA"/>
</dbReference>
<dbReference type="SMART" id="SM00320">
    <property type="entry name" value="WD40"/>
    <property type="match status" value="5"/>
</dbReference>
<accession>A0A9P6H8G1</accession>
<dbReference type="SUPFAM" id="SSF50978">
    <property type="entry name" value="WD40 repeat-like"/>
    <property type="match status" value="1"/>
</dbReference>
<dbReference type="Proteomes" id="UP000736335">
    <property type="component" value="Unassembled WGS sequence"/>
</dbReference>
<keyword evidence="6" id="KW-1185">Reference proteome</keyword>
<reference evidence="5" key="1">
    <citation type="journal article" date="2020" name="Nat. Commun.">
        <title>Large-scale genome sequencing of mycorrhizal fungi provides insights into the early evolution of symbiotic traits.</title>
        <authorList>
            <person name="Miyauchi S."/>
            <person name="Kiss E."/>
            <person name="Kuo A."/>
            <person name="Drula E."/>
            <person name="Kohler A."/>
            <person name="Sanchez-Garcia M."/>
            <person name="Morin E."/>
            <person name="Andreopoulos B."/>
            <person name="Barry K.W."/>
            <person name="Bonito G."/>
            <person name="Buee M."/>
            <person name="Carver A."/>
            <person name="Chen C."/>
            <person name="Cichocki N."/>
            <person name="Clum A."/>
            <person name="Culley D."/>
            <person name="Crous P.W."/>
            <person name="Fauchery L."/>
            <person name="Girlanda M."/>
            <person name="Hayes R.D."/>
            <person name="Keri Z."/>
            <person name="LaButti K."/>
            <person name="Lipzen A."/>
            <person name="Lombard V."/>
            <person name="Magnuson J."/>
            <person name="Maillard F."/>
            <person name="Murat C."/>
            <person name="Nolan M."/>
            <person name="Ohm R.A."/>
            <person name="Pangilinan J."/>
            <person name="Pereira M.F."/>
            <person name="Perotto S."/>
            <person name="Peter M."/>
            <person name="Pfister S."/>
            <person name="Riley R."/>
            <person name="Sitrit Y."/>
            <person name="Stielow J.B."/>
            <person name="Szollosi G."/>
            <person name="Zifcakova L."/>
            <person name="Stursova M."/>
            <person name="Spatafora J.W."/>
            <person name="Tedersoo L."/>
            <person name="Vaario L.M."/>
            <person name="Yamada A."/>
            <person name="Yan M."/>
            <person name="Wang P."/>
            <person name="Xu J."/>
            <person name="Bruns T."/>
            <person name="Baldrian P."/>
            <person name="Vilgalys R."/>
            <person name="Dunand C."/>
            <person name="Henrissat B."/>
            <person name="Grigoriev I.V."/>
            <person name="Hibbett D."/>
            <person name="Nagy L.G."/>
            <person name="Martin F.M."/>
        </authorList>
    </citation>
    <scope>NUCLEOTIDE SEQUENCE</scope>
    <source>
        <strain evidence="5">UH-Tt-Lm1</strain>
    </source>
</reference>
<evidence type="ECO:0000256" key="2">
    <source>
        <dbReference type="ARBA" id="ARBA00022737"/>
    </source>
</evidence>
<dbReference type="Gene3D" id="2.130.10.10">
    <property type="entry name" value="YVTN repeat-like/Quinoprotein amine dehydrogenase"/>
    <property type="match status" value="2"/>
</dbReference>
<name>A0A9P6H8G1_9AGAM</name>
<proteinExistence type="predicted"/>
<keyword evidence="4" id="KW-1133">Transmembrane helix</keyword>
<dbReference type="Pfam" id="PF00400">
    <property type="entry name" value="WD40"/>
    <property type="match status" value="1"/>
</dbReference>
<gene>
    <name evidence="5" type="ORF">BJ322DRAFT_1111511</name>
</gene>
<reference evidence="5" key="2">
    <citation type="submission" date="2020-11" db="EMBL/GenBank/DDBJ databases">
        <authorList>
            <consortium name="DOE Joint Genome Institute"/>
            <person name="Kuo A."/>
            <person name="Miyauchi S."/>
            <person name="Kiss E."/>
            <person name="Drula E."/>
            <person name="Kohler A."/>
            <person name="Sanchez-Garcia M."/>
            <person name="Andreopoulos B."/>
            <person name="Barry K.W."/>
            <person name="Bonito G."/>
            <person name="Buee M."/>
            <person name="Carver A."/>
            <person name="Chen C."/>
            <person name="Cichocki N."/>
            <person name="Clum A."/>
            <person name="Culley D."/>
            <person name="Crous P.W."/>
            <person name="Fauchery L."/>
            <person name="Girlanda M."/>
            <person name="Hayes R."/>
            <person name="Keri Z."/>
            <person name="Labutti K."/>
            <person name="Lipzen A."/>
            <person name="Lombard V."/>
            <person name="Magnuson J."/>
            <person name="Maillard F."/>
            <person name="Morin E."/>
            <person name="Murat C."/>
            <person name="Nolan M."/>
            <person name="Ohm R."/>
            <person name="Pangilinan J."/>
            <person name="Pereira M."/>
            <person name="Perotto S."/>
            <person name="Peter M."/>
            <person name="Riley R."/>
            <person name="Sitrit Y."/>
            <person name="Stielow B."/>
            <person name="Szollosi G."/>
            <person name="Zifcakova L."/>
            <person name="Stursova M."/>
            <person name="Spatafora J.W."/>
            <person name="Tedersoo L."/>
            <person name="Vaario L.-M."/>
            <person name="Yamada A."/>
            <person name="Yan M."/>
            <person name="Wang P."/>
            <person name="Xu J."/>
            <person name="Bruns T."/>
            <person name="Baldrian P."/>
            <person name="Vilgalys R."/>
            <person name="Henrissat B."/>
            <person name="Grigoriev I.V."/>
            <person name="Hibbett D."/>
            <person name="Nagy L.G."/>
            <person name="Martin F.M."/>
        </authorList>
    </citation>
    <scope>NUCLEOTIDE SEQUENCE</scope>
    <source>
        <strain evidence="5">UH-Tt-Lm1</strain>
    </source>
</reference>
<keyword evidence="4" id="KW-0472">Membrane</keyword>
<evidence type="ECO:0000256" key="3">
    <source>
        <dbReference type="PROSITE-ProRule" id="PRU00221"/>
    </source>
</evidence>
<dbReference type="InterPro" id="IPR001680">
    <property type="entry name" value="WD40_rpt"/>
</dbReference>
<dbReference type="InterPro" id="IPR015943">
    <property type="entry name" value="WD40/YVTN_repeat-like_dom_sf"/>
</dbReference>
<keyword evidence="4" id="KW-0812">Transmembrane</keyword>
<dbReference type="AlphaFoldDB" id="A0A9P6H8G1"/>
<dbReference type="PROSITE" id="PS50082">
    <property type="entry name" value="WD_REPEATS_2"/>
    <property type="match status" value="1"/>
</dbReference>
<feature type="repeat" description="WD" evidence="3">
    <location>
        <begin position="13"/>
        <end position="54"/>
    </location>
</feature>
<dbReference type="PANTHER" id="PTHR19857">
    <property type="entry name" value="MITOCHONDRIAL DIVISION PROTEIN 1-RELATED"/>
    <property type="match status" value="1"/>
</dbReference>
<evidence type="ECO:0000313" key="5">
    <source>
        <dbReference type="EMBL" id="KAF9781586.1"/>
    </source>
</evidence>
<keyword evidence="1 3" id="KW-0853">WD repeat</keyword>
<sequence length="412" mass="44987">MATPRYSLNITLPDGHTDSITALQFSPDGKFLASGSGDGVLLIFSTSTWKPIKRFIDVSPVSTLLWHPVFPKTLLCGYRSGDIHTVHFENHSIVDERNKVWTDKLGGSIHCIATDKTGTRVAISYGPDVALLEQHTISTWNNAQTLPEPPSFPGLDEELPTPSACALHFLDGGKLLVASYIDHGIVCWDVDSLELKWQITPRTCNISSSAVSLDEKVIIVANLYDGLDWYSIPDRTFSRSVLLHINHNVPIPVLLVDGGNTLIVGGTSGTVKILNAHTAETMQTLDHTPEDFVQALAFHLAEDDTRYIATGTSNAASIQIWTSKTESSANLANQPSEQPSMTARIARRQHLLNVALVVLSVVSMIYLPGLRALGENLWLPLLRLVAPIARYILAGVNDDINSQATHLPLENP</sequence>
<feature type="transmembrane region" description="Helical" evidence="4">
    <location>
        <begin position="351"/>
        <end position="369"/>
    </location>
</feature>
<organism evidence="5 6">
    <name type="scientific">Thelephora terrestris</name>
    <dbReference type="NCBI Taxonomy" id="56493"/>
    <lineage>
        <taxon>Eukaryota</taxon>
        <taxon>Fungi</taxon>
        <taxon>Dikarya</taxon>
        <taxon>Basidiomycota</taxon>
        <taxon>Agaricomycotina</taxon>
        <taxon>Agaricomycetes</taxon>
        <taxon>Thelephorales</taxon>
        <taxon>Thelephoraceae</taxon>
        <taxon>Thelephora</taxon>
    </lineage>
</organism>
<dbReference type="OrthoDB" id="3238562at2759"/>
<evidence type="ECO:0000256" key="4">
    <source>
        <dbReference type="SAM" id="Phobius"/>
    </source>
</evidence>
<dbReference type="InterPro" id="IPR051179">
    <property type="entry name" value="WD_repeat_multifunction"/>
</dbReference>